<keyword evidence="1" id="KW-1133">Transmembrane helix</keyword>
<feature type="transmembrane region" description="Helical" evidence="1">
    <location>
        <begin position="338"/>
        <end position="358"/>
    </location>
</feature>
<gene>
    <name evidence="2" type="ORF">GCM10012275_18600</name>
</gene>
<organism evidence="2 3">
    <name type="scientific">Longimycelium tulufanense</name>
    <dbReference type="NCBI Taxonomy" id="907463"/>
    <lineage>
        <taxon>Bacteria</taxon>
        <taxon>Bacillati</taxon>
        <taxon>Actinomycetota</taxon>
        <taxon>Actinomycetes</taxon>
        <taxon>Pseudonocardiales</taxon>
        <taxon>Pseudonocardiaceae</taxon>
        <taxon>Longimycelium</taxon>
    </lineage>
</organism>
<dbReference type="Proteomes" id="UP000637578">
    <property type="component" value="Unassembled WGS sequence"/>
</dbReference>
<feature type="transmembrane region" description="Helical" evidence="1">
    <location>
        <begin position="59"/>
        <end position="82"/>
    </location>
</feature>
<name>A0A8J3C9Y8_9PSEU</name>
<dbReference type="Pfam" id="PF20176">
    <property type="entry name" value="DUF6541"/>
    <property type="match status" value="1"/>
</dbReference>
<feature type="transmembrane region" description="Helical" evidence="1">
    <location>
        <begin position="379"/>
        <end position="396"/>
    </location>
</feature>
<dbReference type="InterPro" id="IPR046671">
    <property type="entry name" value="DUF6541"/>
</dbReference>
<feature type="transmembrane region" description="Helical" evidence="1">
    <location>
        <begin position="291"/>
        <end position="318"/>
    </location>
</feature>
<feature type="transmembrane region" description="Helical" evidence="1">
    <location>
        <begin position="102"/>
        <end position="127"/>
    </location>
</feature>
<proteinExistence type="predicted"/>
<dbReference type="AlphaFoldDB" id="A0A8J3C9Y8"/>
<feature type="transmembrane region" description="Helical" evidence="1">
    <location>
        <begin position="430"/>
        <end position="455"/>
    </location>
</feature>
<evidence type="ECO:0000313" key="3">
    <source>
        <dbReference type="Proteomes" id="UP000637578"/>
    </source>
</evidence>
<feature type="transmembrane region" description="Helical" evidence="1">
    <location>
        <begin position="200"/>
        <end position="220"/>
    </location>
</feature>
<feature type="transmembrane region" description="Helical" evidence="1">
    <location>
        <begin position="33"/>
        <end position="53"/>
    </location>
</feature>
<reference evidence="2" key="1">
    <citation type="journal article" date="2014" name="Int. J. Syst. Evol. Microbiol.">
        <title>Complete genome sequence of Corynebacterium casei LMG S-19264T (=DSM 44701T), isolated from a smear-ripened cheese.</title>
        <authorList>
            <consortium name="US DOE Joint Genome Institute (JGI-PGF)"/>
            <person name="Walter F."/>
            <person name="Albersmeier A."/>
            <person name="Kalinowski J."/>
            <person name="Ruckert C."/>
        </authorList>
    </citation>
    <scope>NUCLEOTIDE SEQUENCE</scope>
    <source>
        <strain evidence="2">CGMCC 4.5737</strain>
    </source>
</reference>
<evidence type="ECO:0000313" key="2">
    <source>
        <dbReference type="EMBL" id="GGM47812.1"/>
    </source>
</evidence>
<feature type="transmembrane region" description="Helical" evidence="1">
    <location>
        <begin position="402"/>
        <end position="418"/>
    </location>
</feature>
<feature type="transmembrane region" description="Helical" evidence="1">
    <location>
        <begin position="6"/>
        <end position="26"/>
    </location>
</feature>
<sequence>MSLADLFVLVTALLVVLLPGMALLAACGVRGHFWWITLAPAASVGVGTLAATLCVPLGLGYGAAQLAVVTAGLAAIGGTRWWRGRRLSSPAAVVRAGSRWRVAGRVAAGVGVGMVGLAALAGAHSWLRGIGPLSTVPQEHDTIVHTLLTSYIQRTGNGAPWQSLPVDVLTGTPVNPYPNGLHLLSSVAGVLAGPIPGLNAVTVVFLGAVWPVSVAALAWFAARRARLGGPAALLTGGVAAVVAIGLYRPMYLLSQIGGVLPNAAALAVTPALVAALLSLPRNGWREWQYPLAVGTACAGAVALHPSVAVSIALTVAAWLAGDTLGRGGWFRLRERVLAMLPVVPVVAVVTAPVLVHVLGAAEHTSTFPPDIGRTPTEVAVGRVFGLVYGGYVDLAPRSSGQLAAAVLTLAGVVAVLVLRRPLGLVTAWAIWAALAIVMYLRAGTGAISVIGSFFYNSVERLGAHIWLLVPTLVGLGLVVPTVALAVRLRRSVRPAPVLALTTAGVVLLTAGYSAGPTRSYLRVDQNTVESRYRLAHFHRVTDDDRKAFDFLAEHIRPGERVLNSANDGSTYGYVYRGLPVVNVLPMGSRYSEPTWRLLQSFHRYPDDPGIRRMLVELNIRWVYVDDKAPVIGAAGSPHNWTGNELYYDRAPGFAGLEELPGLVRTFRSGSVTVYHLDVDLLRPIETN</sequence>
<evidence type="ECO:0000256" key="1">
    <source>
        <dbReference type="SAM" id="Phobius"/>
    </source>
</evidence>
<feature type="transmembrane region" description="Helical" evidence="1">
    <location>
        <begin position="259"/>
        <end position="279"/>
    </location>
</feature>
<feature type="transmembrane region" description="Helical" evidence="1">
    <location>
        <begin position="497"/>
        <end position="515"/>
    </location>
</feature>
<feature type="transmembrane region" description="Helical" evidence="1">
    <location>
        <begin position="461"/>
        <end position="485"/>
    </location>
</feature>
<dbReference type="RefSeq" id="WP_189055956.1">
    <property type="nucleotide sequence ID" value="NZ_BMMK01000006.1"/>
</dbReference>
<dbReference type="EMBL" id="BMMK01000006">
    <property type="protein sequence ID" value="GGM47812.1"/>
    <property type="molecule type" value="Genomic_DNA"/>
</dbReference>
<keyword evidence="1" id="KW-0472">Membrane</keyword>
<keyword evidence="3" id="KW-1185">Reference proteome</keyword>
<accession>A0A8J3C9Y8</accession>
<protein>
    <submittedName>
        <fullName evidence="2">Uncharacterized protein</fullName>
    </submittedName>
</protein>
<feature type="transmembrane region" description="Helical" evidence="1">
    <location>
        <begin position="227"/>
        <end position="247"/>
    </location>
</feature>
<reference evidence="2" key="2">
    <citation type="submission" date="2020-09" db="EMBL/GenBank/DDBJ databases">
        <authorList>
            <person name="Sun Q."/>
            <person name="Zhou Y."/>
        </authorList>
    </citation>
    <scope>NUCLEOTIDE SEQUENCE</scope>
    <source>
        <strain evidence="2">CGMCC 4.5737</strain>
    </source>
</reference>
<comment type="caution">
    <text evidence="2">The sequence shown here is derived from an EMBL/GenBank/DDBJ whole genome shotgun (WGS) entry which is preliminary data.</text>
</comment>
<keyword evidence="1" id="KW-0812">Transmembrane</keyword>